<dbReference type="PANTHER" id="PTHR47027">
    <property type="entry name" value="REVERSE TRANSCRIPTASE DOMAIN-CONTAINING PROTEIN"/>
    <property type="match status" value="1"/>
</dbReference>
<dbReference type="Proteomes" id="UP000281553">
    <property type="component" value="Unassembled WGS sequence"/>
</dbReference>
<evidence type="ECO:0000313" key="3">
    <source>
        <dbReference type="Proteomes" id="UP000281553"/>
    </source>
</evidence>
<organism evidence="2 3">
    <name type="scientific">Dibothriocephalus latus</name>
    <name type="common">Fish tapeworm</name>
    <name type="synonym">Diphyllobothrium latum</name>
    <dbReference type="NCBI Taxonomy" id="60516"/>
    <lineage>
        <taxon>Eukaryota</taxon>
        <taxon>Metazoa</taxon>
        <taxon>Spiralia</taxon>
        <taxon>Lophotrochozoa</taxon>
        <taxon>Platyhelminthes</taxon>
        <taxon>Cestoda</taxon>
        <taxon>Eucestoda</taxon>
        <taxon>Diphyllobothriidea</taxon>
        <taxon>Diphyllobothriidae</taxon>
        <taxon>Dibothriocephalus</taxon>
    </lineage>
</organism>
<evidence type="ECO:0000313" key="2">
    <source>
        <dbReference type="EMBL" id="VDN21751.1"/>
    </source>
</evidence>
<gene>
    <name evidence="2" type="ORF">DILT_LOCUS13901</name>
</gene>
<dbReference type="AlphaFoldDB" id="A0A3P7MU47"/>
<proteinExistence type="predicted"/>
<name>A0A3P7MU47_DIBLA</name>
<dbReference type="OrthoDB" id="413835at2759"/>
<dbReference type="PANTHER" id="PTHR47027:SF20">
    <property type="entry name" value="REVERSE TRANSCRIPTASE-LIKE PROTEIN WITH RNA-DIRECTED DNA POLYMERASE DOMAIN"/>
    <property type="match status" value="1"/>
</dbReference>
<dbReference type="Pfam" id="PF00078">
    <property type="entry name" value="RVT_1"/>
    <property type="match status" value="1"/>
</dbReference>
<keyword evidence="3" id="KW-1185">Reference proteome</keyword>
<dbReference type="InterPro" id="IPR000477">
    <property type="entry name" value="RT_dom"/>
</dbReference>
<accession>A0A3P7MU47</accession>
<protein>
    <recommendedName>
        <fullName evidence="1">Reverse transcriptase domain-containing protein</fullName>
    </recommendedName>
</protein>
<dbReference type="EMBL" id="UYRU01072037">
    <property type="protein sequence ID" value="VDN21751.1"/>
    <property type="molecule type" value="Genomic_DNA"/>
</dbReference>
<evidence type="ECO:0000259" key="1">
    <source>
        <dbReference type="Pfam" id="PF00078"/>
    </source>
</evidence>
<reference evidence="2 3" key="1">
    <citation type="submission" date="2018-11" db="EMBL/GenBank/DDBJ databases">
        <authorList>
            <consortium name="Pathogen Informatics"/>
        </authorList>
    </citation>
    <scope>NUCLEOTIDE SEQUENCE [LARGE SCALE GENOMIC DNA]</scope>
</reference>
<sequence>MMTLSGLPPKIIAMIKACYRSTTAQVLAHNNFSEIFAIRSGVRKGCALSLILFKYFIDWVLGKALQENDGIELAPGRRLTELDYADDIAFLASSFGDLQSMVKKIAKSVSLSIKAGKTKVFSCCIPAQEKAALEISGCQLEEVDSFNYFGARLMPNKDDIFTRVDAARRFFSNLPISIKVPVCRASVRSVLLYGCERWAMRVENERKLEVFDHYCLRTILRVK</sequence>
<feature type="domain" description="Reverse transcriptase" evidence="1">
    <location>
        <begin position="7"/>
        <end position="151"/>
    </location>
</feature>